<evidence type="ECO:0000256" key="7">
    <source>
        <dbReference type="HAMAP-Rule" id="MF_00210"/>
    </source>
</evidence>
<keyword evidence="3 7" id="KW-0028">Amino-acid biosynthesis</keyword>
<feature type="domain" description="Enolpyruvate transferase" evidence="8">
    <location>
        <begin position="15"/>
        <end position="414"/>
    </location>
</feature>
<dbReference type="PANTHER" id="PTHR21090">
    <property type="entry name" value="AROM/DEHYDROQUINATE SYNTHASE"/>
    <property type="match status" value="1"/>
</dbReference>
<evidence type="ECO:0000256" key="1">
    <source>
        <dbReference type="ARBA" id="ARBA00004811"/>
    </source>
</evidence>
<feature type="binding site" evidence="7">
    <location>
        <position position="171"/>
    </location>
    <ligand>
        <name>3-phosphoshikimate</name>
        <dbReference type="ChEBI" id="CHEBI:145989"/>
    </ligand>
</feature>
<evidence type="ECO:0000256" key="6">
    <source>
        <dbReference type="ARBA" id="ARBA00044633"/>
    </source>
</evidence>
<dbReference type="GO" id="GO:0008652">
    <property type="term" value="P:amino acid biosynthetic process"/>
    <property type="evidence" value="ECO:0007669"/>
    <property type="project" value="UniProtKB-KW"/>
</dbReference>
<accession>A0A919SUZ2</accession>
<feature type="binding site" evidence="7">
    <location>
        <position position="128"/>
    </location>
    <ligand>
        <name>phosphoenolpyruvate</name>
        <dbReference type="ChEBI" id="CHEBI:58702"/>
    </ligand>
</feature>
<feature type="binding site" evidence="7">
    <location>
        <position position="405"/>
    </location>
    <ligand>
        <name>phosphoenolpyruvate</name>
        <dbReference type="ChEBI" id="CHEBI:58702"/>
    </ligand>
</feature>
<feature type="binding site" evidence="7">
    <location>
        <position position="335"/>
    </location>
    <ligand>
        <name>3-phosphoshikimate</name>
        <dbReference type="ChEBI" id="CHEBI:145989"/>
    </ligand>
</feature>
<feature type="binding site" evidence="7">
    <location>
        <position position="100"/>
    </location>
    <ligand>
        <name>phosphoenolpyruvate</name>
        <dbReference type="ChEBI" id="CHEBI:58702"/>
    </ligand>
</feature>
<comment type="catalytic activity">
    <reaction evidence="6">
        <text>3-phosphoshikimate + phosphoenolpyruvate = 5-O-(1-carboxyvinyl)-3-phosphoshikimate + phosphate</text>
        <dbReference type="Rhea" id="RHEA:21256"/>
        <dbReference type="ChEBI" id="CHEBI:43474"/>
        <dbReference type="ChEBI" id="CHEBI:57701"/>
        <dbReference type="ChEBI" id="CHEBI:58702"/>
        <dbReference type="ChEBI" id="CHEBI:145989"/>
        <dbReference type="EC" id="2.5.1.19"/>
    </reaction>
    <physiologicalReaction direction="left-to-right" evidence="6">
        <dbReference type="Rhea" id="RHEA:21257"/>
    </physiologicalReaction>
</comment>
<proteinExistence type="inferred from homology"/>
<feature type="binding site" evidence="7">
    <location>
        <position position="27"/>
    </location>
    <ligand>
        <name>3-phosphoshikimate</name>
        <dbReference type="ChEBI" id="CHEBI:145989"/>
    </ligand>
</feature>
<dbReference type="SUPFAM" id="SSF55205">
    <property type="entry name" value="EPT/RTPC-like"/>
    <property type="match status" value="1"/>
</dbReference>
<dbReference type="PIRSF" id="PIRSF000505">
    <property type="entry name" value="EPSPS"/>
    <property type="match status" value="1"/>
</dbReference>
<dbReference type="InterPro" id="IPR001986">
    <property type="entry name" value="Enolpyruvate_Tfrase_dom"/>
</dbReference>
<dbReference type="PANTHER" id="PTHR21090:SF5">
    <property type="entry name" value="PENTAFUNCTIONAL AROM POLYPEPTIDE"/>
    <property type="match status" value="1"/>
</dbReference>
<dbReference type="Gene3D" id="3.65.10.10">
    <property type="entry name" value="Enolpyruvate transferase domain"/>
    <property type="match status" value="2"/>
</dbReference>
<feature type="binding site" evidence="7">
    <location>
        <position position="27"/>
    </location>
    <ligand>
        <name>phosphoenolpyruvate</name>
        <dbReference type="ChEBI" id="CHEBI:58702"/>
    </ligand>
</feature>
<organism evidence="9 10">
    <name type="scientific">Actinoplanes auranticolor</name>
    <dbReference type="NCBI Taxonomy" id="47988"/>
    <lineage>
        <taxon>Bacteria</taxon>
        <taxon>Bacillati</taxon>
        <taxon>Actinomycetota</taxon>
        <taxon>Actinomycetes</taxon>
        <taxon>Micromonosporales</taxon>
        <taxon>Micromonosporaceae</taxon>
        <taxon>Actinoplanes</taxon>
    </lineage>
</organism>
<comment type="subunit">
    <text evidence="7">Monomer.</text>
</comment>
<evidence type="ECO:0000259" key="8">
    <source>
        <dbReference type="Pfam" id="PF00275"/>
    </source>
</evidence>
<dbReference type="AlphaFoldDB" id="A0A919SUZ2"/>
<dbReference type="Proteomes" id="UP000681340">
    <property type="component" value="Unassembled WGS sequence"/>
</dbReference>
<sequence>MPDLPDVLAVTPLSSPLDATVRPPGSKSITNRALLCAALAPGTSTLTGALFADDTRAMLGAVEALGAVVDADPAAAVMRVTGVDPRHGEAPAAVDAQQSGTTSRFILPAAALRPGRTVVDGSPQLRARPFGPVLEALRELGAEISPGDFLPATVRGPLRGGPVRVSGHISSQFLSGLLLAGPLMTDGLDVELTSALVSVPYVEMTRAVMAAFGVEVAGLSVAPCGYRATEYAVEPDASAASYFLGAAAVAGGRVTVRGLGTGSLQGDVAFADVLARMGATVTRSADSLTVSATGALRGVDVDMTDISDTAQTLAAVAVYADSPTRVRGIGFIRKKETDRVAAVVTELRRAGINAVEDEDGFTINPGVPRPTRFATYDDHRMAMSLSLLGLRSPGIEIADPGCVAKTYPDFFTDLARLS</sequence>
<dbReference type="GO" id="GO:0009423">
    <property type="term" value="P:chorismate biosynthetic process"/>
    <property type="evidence" value="ECO:0007669"/>
    <property type="project" value="UniProtKB-UniRule"/>
</dbReference>
<keyword evidence="7" id="KW-0963">Cytoplasm</keyword>
<feature type="binding site" evidence="7">
    <location>
        <position position="198"/>
    </location>
    <ligand>
        <name>3-phosphoshikimate</name>
        <dbReference type="ChEBI" id="CHEBI:145989"/>
    </ligand>
</feature>
<comment type="similarity">
    <text evidence="2 7">Belongs to the EPSP synthase family.</text>
</comment>
<dbReference type="GO" id="GO:0005737">
    <property type="term" value="C:cytoplasm"/>
    <property type="evidence" value="ECO:0007669"/>
    <property type="project" value="UniProtKB-SubCell"/>
</dbReference>
<feature type="binding site" evidence="7">
    <location>
        <position position="308"/>
    </location>
    <ligand>
        <name>3-phosphoshikimate</name>
        <dbReference type="ChEBI" id="CHEBI:145989"/>
    </ligand>
</feature>
<dbReference type="InterPro" id="IPR023193">
    <property type="entry name" value="EPSP_synthase_CS"/>
</dbReference>
<gene>
    <name evidence="7 9" type="primary">aroA</name>
    <name evidence="9" type="ORF">Aau02nite_80960</name>
</gene>
<evidence type="ECO:0000256" key="5">
    <source>
        <dbReference type="ARBA" id="ARBA00023141"/>
    </source>
</evidence>
<dbReference type="Pfam" id="PF00275">
    <property type="entry name" value="EPSP_synthase"/>
    <property type="match status" value="1"/>
</dbReference>
<evidence type="ECO:0000256" key="3">
    <source>
        <dbReference type="ARBA" id="ARBA00022605"/>
    </source>
</evidence>
<comment type="pathway">
    <text evidence="1 7">Metabolic intermediate biosynthesis; chorismate biosynthesis; chorismate from D-erythrose 4-phosphate and phosphoenolpyruvate: step 6/7.</text>
</comment>
<dbReference type="NCBIfam" id="TIGR01356">
    <property type="entry name" value="aroA"/>
    <property type="match status" value="1"/>
</dbReference>
<feature type="active site" description="Proton acceptor" evidence="7">
    <location>
        <position position="308"/>
    </location>
</feature>
<dbReference type="GO" id="GO:0003866">
    <property type="term" value="F:3-phosphoshikimate 1-carboxyvinyltransferase activity"/>
    <property type="evidence" value="ECO:0007669"/>
    <property type="project" value="UniProtKB-UniRule"/>
</dbReference>
<dbReference type="InterPro" id="IPR013792">
    <property type="entry name" value="RNA3'P_cycl/enolpyr_Trfase_a/b"/>
</dbReference>
<dbReference type="GO" id="GO:0009073">
    <property type="term" value="P:aromatic amino acid family biosynthetic process"/>
    <property type="evidence" value="ECO:0007669"/>
    <property type="project" value="UniProtKB-KW"/>
</dbReference>
<dbReference type="InterPro" id="IPR006264">
    <property type="entry name" value="EPSP_synthase"/>
</dbReference>
<reference evidence="9" key="1">
    <citation type="submission" date="2021-03" db="EMBL/GenBank/DDBJ databases">
        <title>Whole genome shotgun sequence of Actinoplanes auranticolor NBRC 12245.</title>
        <authorList>
            <person name="Komaki H."/>
            <person name="Tamura T."/>
        </authorList>
    </citation>
    <scope>NUCLEOTIDE SEQUENCE</scope>
    <source>
        <strain evidence="9">NBRC 12245</strain>
    </source>
</reference>
<keyword evidence="5 7" id="KW-0057">Aromatic amino acid biosynthesis</keyword>
<feature type="binding site" evidence="7">
    <location>
        <position position="170"/>
    </location>
    <ligand>
        <name>3-phosphoshikimate</name>
        <dbReference type="ChEBI" id="CHEBI:145989"/>
    </ligand>
</feature>
<comment type="function">
    <text evidence="7">Catalyzes the transfer of the enolpyruvyl moiety of phosphoenolpyruvate (PEP) to the 5-hydroxyl of shikimate-3-phosphate (S3P) to produce enolpyruvyl shikimate-3-phosphate and inorganic phosphate.</text>
</comment>
<evidence type="ECO:0000313" key="9">
    <source>
        <dbReference type="EMBL" id="GIM78464.1"/>
    </source>
</evidence>
<comment type="caution">
    <text evidence="9">The sequence shown here is derived from an EMBL/GenBank/DDBJ whole genome shotgun (WGS) entry which is preliminary data.</text>
</comment>
<dbReference type="RefSeq" id="WP_246595808.1">
    <property type="nucleotide sequence ID" value="NZ_BAABEA010000026.1"/>
</dbReference>
<evidence type="ECO:0000313" key="10">
    <source>
        <dbReference type="Proteomes" id="UP000681340"/>
    </source>
</evidence>
<feature type="binding site" evidence="7">
    <location>
        <position position="28"/>
    </location>
    <ligand>
        <name>3-phosphoshikimate</name>
        <dbReference type="ChEBI" id="CHEBI:145989"/>
    </ligand>
</feature>
<comment type="caution">
    <text evidence="7">Lacks conserved residue(s) required for the propagation of feature annotation.</text>
</comment>
<dbReference type="EMBL" id="BOQL01000073">
    <property type="protein sequence ID" value="GIM78464.1"/>
    <property type="molecule type" value="Genomic_DNA"/>
</dbReference>
<protein>
    <recommendedName>
        <fullName evidence="7">3-phosphoshikimate 1-carboxyvinyltransferase</fullName>
        <ecNumber evidence="7">2.5.1.19</ecNumber>
    </recommendedName>
    <alternativeName>
        <fullName evidence="7">5-enolpyruvylshikimate-3-phosphate synthase</fullName>
        <shortName evidence="7">EPSP synthase</shortName>
        <shortName evidence="7">EPSPS</shortName>
    </alternativeName>
</protein>
<dbReference type="EC" id="2.5.1.19" evidence="7"/>
<name>A0A919SUZ2_9ACTN</name>
<comment type="subcellular location">
    <subcellularLocation>
        <location evidence="7">Cytoplasm</location>
    </subcellularLocation>
</comment>
<dbReference type="PROSITE" id="PS00885">
    <property type="entry name" value="EPSP_SYNTHASE_2"/>
    <property type="match status" value="1"/>
</dbReference>
<dbReference type="CDD" id="cd01556">
    <property type="entry name" value="EPSP_synthase"/>
    <property type="match status" value="1"/>
</dbReference>
<feature type="binding site" evidence="7">
    <location>
        <position position="32"/>
    </location>
    <ligand>
        <name>3-phosphoshikimate</name>
        <dbReference type="ChEBI" id="CHEBI:145989"/>
    </ligand>
</feature>
<feature type="binding site" evidence="7">
    <location>
        <position position="172"/>
    </location>
    <ligand>
        <name>3-phosphoshikimate</name>
        <dbReference type="ChEBI" id="CHEBI:145989"/>
    </ligand>
</feature>
<feature type="binding site" evidence="7">
    <location>
        <position position="172"/>
    </location>
    <ligand>
        <name>phosphoenolpyruvate</name>
        <dbReference type="ChEBI" id="CHEBI:58702"/>
    </ligand>
</feature>
<keyword evidence="4 7" id="KW-0808">Transferase</keyword>
<evidence type="ECO:0000256" key="4">
    <source>
        <dbReference type="ARBA" id="ARBA00022679"/>
    </source>
</evidence>
<dbReference type="InterPro" id="IPR036968">
    <property type="entry name" value="Enolpyruvate_Tfrase_sf"/>
</dbReference>
<feature type="binding site" evidence="7">
    <location>
        <position position="380"/>
    </location>
    <ligand>
        <name>phosphoenolpyruvate</name>
        <dbReference type="ChEBI" id="CHEBI:58702"/>
    </ligand>
</feature>
<keyword evidence="10" id="KW-1185">Reference proteome</keyword>
<evidence type="ECO:0000256" key="2">
    <source>
        <dbReference type="ARBA" id="ARBA00009948"/>
    </source>
</evidence>
<feature type="binding site" evidence="7">
    <location>
        <position position="339"/>
    </location>
    <ligand>
        <name>phosphoenolpyruvate</name>
        <dbReference type="ChEBI" id="CHEBI:58702"/>
    </ligand>
</feature>
<dbReference type="HAMAP" id="MF_00210">
    <property type="entry name" value="EPSP_synth"/>
    <property type="match status" value="1"/>
</dbReference>